<keyword evidence="5" id="KW-0677">Repeat</keyword>
<feature type="compositionally biased region" description="Acidic residues" evidence="12">
    <location>
        <begin position="769"/>
        <end position="796"/>
    </location>
</feature>
<evidence type="ECO:0000256" key="1">
    <source>
        <dbReference type="ARBA" id="ARBA00004229"/>
    </source>
</evidence>
<dbReference type="GO" id="GO:0000373">
    <property type="term" value="P:Group II intron splicing"/>
    <property type="evidence" value="ECO:0007669"/>
    <property type="project" value="EnsemblPlants"/>
</dbReference>
<dbReference type="PANTHER" id="PTHR31846">
    <property type="entry name" value="CRS1 / YHBY (CRM) DOMAIN-CONTAINING PROTEIN"/>
    <property type="match status" value="1"/>
</dbReference>
<feature type="region of interest" description="Disordered" evidence="12">
    <location>
        <begin position="299"/>
        <end position="321"/>
    </location>
</feature>
<proteinExistence type="predicted"/>
<name>A0A087GRI2_ARAAL</name>
<evidence type="ECO:0000256" key="10">
    <source>
        <dbReference type="PROSITE-ProRule" id="PRU00626"/>
    </source>
</evidence>
<dbReference type="GO" id="GO:0006364">
    <property type="term" value="P:rRNA processing"/>
    <property type="evidence" value="ECO:0007669"/>
    <property type="project" value="EnsemblPlants"/>
</dbReference>
<dbReference type="GO" id="GO:1990904">
    <property type="term" value="C:ribonucleoprotein complex"/>
    <property type="evidence" value="ECO:0007669"/>
    <property type="project" value="UniProtKB-KW"/>
</dbReference>
<evidence type="ECO:0000256" key="6">
    <source>
        <dbReference type="ARBA" id="ARBA00022884"/>
    </source>
</evidence>
<feature type="compositionally biased region" description="Polar residues" evidence="12">
    <location>
        <begin position="299"/>
        <end position="312"/>
    </location>
</feature>
<dbReference type="SMART" id="SM01103">
    <property type="entry name" value="CRS1_YhbY"/>
    <property type="match status" value="3"/>
</dbReference>
<dbReference type="GO" id="GO:0042794">
    <property type="term" value="P:plastid rRNA transcription"/>
    <property type="evidence" value="ECO:0007669"/>
    <property type="project" value="EnsemblPlants"/>
</dbReference>
<evidence type="ECO:0000313" key="14">
    <source>
        <dbReference type="EMBL" id="KFK32484.1"/>
    </source>
</evidence>
<dbReference type="GO" id="GO:0003729">
    <property type="term" value="F:mRNA binding"/>
    <property type="evidence" value="ECO:0007669"/>
    <property type="project" value="EnsemblPlants"/>
</dbReference>
<feature type="coiled-coil region" evidence="11">
    <location>
        <begin position="724"/>
        <end position="751"/>
    </location>
</feature>
<evidence type="ECO:0000256" key="4">
    <source>
        <dbReference type="ARBA" id="ARBA00022664"/>
    </source>
</evidence>
<keyword evidence="4" id="KW-0507">mRNA processing</keyword>
<dbReference type="OrthoDB" id="551352at2759"/>
<keyword evidence="7" id="KW-0809">Transit peptide</keyword>
<keyword evidence="11" id="KW-0175">Coiled coil</keyword>
<keyword evidence="15" id="KW-1185">Reference proteome</keyword>
<dbReference type="Gene3D" id="3.30.110.60">
    <property type="entry name" value="YhbY-like"/>
    <property type="match status" value="3"/>
</dbReference>
<dbReference type="GO" id="GO:0006397">
    <property type="term" value="P:mRNA processing"/>
    <property type="evidence" value="ECO:0007669"/>
    <property type="project" value="UniProtKB-KW"/>
</dbReference>
<feature type="compositionally biased region" description="Acidic residues" evidence="12">
    <location>
        <begin position="806"/>
        <end position="825"/>
    </location>
</feature>
<dbReference type="InterPro" id="IPR035920">
    <property type="entry name" value="YhbY-like_sf"/>
</dbReference>
<dbReference type="OMA" id="KVRFPWE"/>
<dbReference type="InterPro" id="IPR045278">
    <property type="entry name" value="CRS1/CFM2/CFM3"/>
</dbReference>
<evidence type="ECO:0000256" key="3">
    <source>
        <dbReference type="ARBA" id="ARBA00022640"/>
    </source>
</evidence>
<evidence type="ECO:0000256" key="5">
    <source>
        <dbReference type="ARBA" id="ARBA00022737"/>
    </source>
</evidence>
<feature type="coiled-coil region" evidence="11">
    <location>
        <begin position="559"/>
        <end position="586"/>
    </location>
</feature>
<reference evidence="15" key="1">
    <citation type="journal article" date="2015" name="Nat. Plants">
        <title>Genome expansion of Arabis alpina linked with retrotransposition and reduced symmetric DNA methylation.</title>
        <authorList>
            <person name="Willing E.M."/>
            <person name="Rawat V."/>
            <person name="Mandakova T."/>
            <person name="Maumus F."/>
            <person name="James G.V."/>
            <person name="Nordstroem K.J."/>
            <person name="Becker C."/>
            <person name="Warthmann N."/>
            <person name="Chica C."/>
            <person name="Szarzynska B."/>
            <person name="Zytnicki M."/>
            <person name="Albani M.C."/>
            <person name="Kiefer C."/>
            <person name="Bergonzi S."/>
            <person name="Castaings L."/>
            <person name="Mateos J.L."/>
            <person name="Berns M.C."/>
            <person name="Bujdoso N."/>
            <person name="Piofczyk T."/>
            <person name="de Lorenzo L."/>
            <person name="Barrero-Sicilia C."/>
            <person name="Mateos I."/>
            <person name="Piednoel M."/>
            <person name="Hagmann J."/>
            <person name="Chen-Min-Tao R."/>
            <person name="Iglesias-Fernandez R."/>
            <person name="Schuster S.C."/>
            <person name="Alonso-Blanco C."/>
            <person name="Roudier F."/>
            <person name="Carbonero P."/>
            <person name="Paz-Ares J."/>
            <person name="Davis S.J."/>
            <person name="Pecinka A."/>
            <person name="Quesneville H."/>
            <person name="Colot V."/>
            <person name="Lysak M.A."/>
            <person name="Weigel D."/>
            <person name="Coupland G."/>
            <person name="Schneeberger K."/>
        </authorList>
    </citation>
    <scope>NUCLEOTIDE SEQUENCE [LARGE SCALE GENOMIC DNA]</scope>
    <source>
        <strain evidence="15">cv. Pajares</strain>
    </source>
</reference>
<dbReference type="PROSITE" id="PS51295">
    <property type="entry name" value="CRM"/>
    <property type="match status" value="3"/>
</dbReference>
<dbReference type="GO" id="GO:0048316">
    <property type="term" value="P:seed development"/>
    <property type="evidence" value="ECO:0007669"/>
    <property type="project" value="EnsemblPlants"/>
</dbReference>
<organism evidence="14 15">
    <name type="scientific">Arabis alpina</name>
    <name type="common">Alpine rock-cress</name>
    <dbReference type="NCBI Taxonomy" id="50452"/>
    <lineage>
        <taxon>Eukaryota</taxon>
        <taxon>Viridiplantae</taxon>
        <taxon>Streptophyta</taxon>
        <taxon>Embryophyta</taxon>
        <taxon>Tracheophyta</taxon>
        <taxon>Spermatophyta</taxon>
        <taxon>Magnoliopsida</taxon>
        <taxon>eudicotyledons</taxon>
        <taxon>Gunneridae</taxon>
        <taxon>Pentapetalae</taxon>
        <taxon>rosids</taxon>
        <taxon>malvids</taxon>
        <taxon>Brassicales</taxon>
        <taxon>Brassicaceae</taxon>
        <taxon>Arabideae</taxon>
        <taxon>Arabis</taxon>
    </lineage>
</organism>
<dbReference type="InterPro" id="IPR001890">
    <property type="entry name" value="RNA-binding_CRM"/>
</dbReference>
<dbReference type="GO" id="GO:0009507">
    <property type="term" value="C:chloroplast"/>
    <property type="evidence" value="ECO:0007669"/>
    <property type="project" value="UniProtKB-SubCell"/>
</dbReference>
<comment type="subcellular location">
    <subcellularLocation>
        <location evidence="1">Plastid</location>
        <location evidence="1">Chloroplast</location>
    </subcellularLocation>
</comment>
<feature type="domain" description="CRM" evidence="13">
    <location>
        <begin position="188"/>
        <end position="284"/>
    </location>
</feature>
<evidence type="ECO:0000256" key="9">
    <source>
        <dbReference type="ARBA" id="ARBA00023274"/>
    </source>
</evidence>
<dbReference type="Pfam" id="PF01985">
    <property type="entry name" value="CRS1_YhbY"/>
    <property type="match status" value="3"/>
</dbReference>
<protein>
    <recommendedName>
        <fullName evidence="13">CRM domain-containing protein</fullName>
    </recommendedName>
</protein>
<dbReference type="PANTHER" id="PTHR31846:SF18">
    <property type="entry name" value="CRM-DOMAIN CONTAINING FACTOR CFM3B, CHLOROPLASTIC"/>
    <property type="match status" value="1"/>
</dbReference>
<feature type="region of interest" description="Disordered" evidence="12">
    <location>
        <begin position="766"/>
        <end position="847"/>
    </location>
</feature>
<evidence type="ECO:0000256" key="7">
    <source>
        <dbReference type="ARBA" id="ARBA00022946"/>
    </source>
</evidence>
<dbReference type="EMBL" id="CM002874">
    <property type="protein sequence ID" value="KFK32484.1"/>
    <property type="molecule type" value="Genomic_DNA"/>
</dbReference>
<keyword evidence="6 10" id="KW-0694">RNA-binding</keyword>
<evidence type="ECO:0000256" key="2">
    <source>
        <dbReference type="ARBA" id="ARBA00022528"/>
    </source>
</evidence>
<keyword evidence="8" id="KW-0508">mRNA splicing</keyword>
<dbReference type="Proteomes" id="UP000029120">
    <property type="component" value="Chromosome 6"/>
</dbReference>
<accession>A0A087GRI2</accession>
<dbReference type="AlphaFoldDB" id="A0A087GRI2"/>
<sequence>MAMNSSHHFCPTTTTTSAKFVDSLGSSFCKFHGTSSFRFSRYSSSISVRYHNVAASSSGSTWNRTQKQNQTKPPKIVFNHEKEERFSDLEVTSSGNSSSTMERIVERLKNYGFVDEVDDKAIEQERRIEKWSVEERHVANTEKSPFGVFGSNEEVKFPWEKVSFKEKKELVNGEWTAKKESRYSVAEMTLPQAELNRLRNLMFRTKSKMRVKGAGVTQAVVDAIQEKWKSSEVVRLKIEGANALNMRRMHEILEKKTGGLVIWRSGTSIALYRHKGVSNGDASVNKQIYKRAEISPSSLSTRKSTLDHSVQQVPDPPLGKETSIVENKDRAFRQEVEYEDEINELLEGLGPRYTDWQGGYPLPVDADLLPGIVPGYEPPFRVLPYGVRSTLGQKEATALRRLGKVLPPHFALGRSRQLQGLATAMVTLWEKSSIAKVALKRGVQLTTSERMAEDIKRLTGGMLLSMNKDFLVFYRGKNFLSPEVAEALVEKERLTRTFQDEEEQARLRASSALVVPRSNGNQNLVSAGTLGETLDATSKWGKNLDDDDHVEEVKQEVEKLRCANLVRKLERKLAFAEKKLMKAERTLAKVEVFLKPTEQRTDLEGITDEERFMFHKLGLKMKAFLLLGRRGVFDGTVENMHLHWKYRELIKILVKAKSFEGARKVAMALEAESGGILVSVDKVSKGYAIIVYRGKDYKRPSEMRPKNLLTKRKALARSLELQRRQALIKHIEAVQARSEQLRAEIEQVELVKHKGDETLYNKLDMAYSSDEETEETDGEGDDIYLDTNEDEEEDGEIQAKSLLSDVEFDEDWDSDESDTEFDDDSASSTTPGATFVDPQNEELNLQP</sequence>
<keyword evidence="3" id="KW-0934">Plastid</keyword>
<evidence type="ECO:0000256" key="8">
    <source>
        <dbReference type="ARBA" id="ARBA00023187"/>
    </source>
</evidence>
<gene>
    <name evidence="14" type="ordered locus">AALP_Aa6g248500</name>
</gene>
<evidence type="ECO:0000256" key="11">
    <source>
        <dbReference type="SAM" id="Coils"/>
    </source>
</evidence>
<dbReference type="Gramene" id="KFK32484">
    <property type="protein sequence ID" value="KFK32484"/>
    <property type="gene ID" value="AALP_AA6G248500"/>
</dbReference>
<dbReference type="FunFam" id="3.30.110.60:FF:000003">
    <property type="entry name" value="CRM-domain containing factor CFM3B, chloroplastic"/>
    <property type="match status" value="1"/>
</dbReference>
<feature type="domain" description="CRM" evidence="13">
    <location>
        <begin position="604"/>
        <end position="704"/>
    </location>
</feature>
<evidence type="ECO:0000313" key="15">
    <source>
        <dbReference type="Proteomes" id="UP000029120"/>
    </source>
</evidence>
<keyword evidence="9" id="KW-0687">Ribonucleoprotein</keyword>
<evidence type="ECO:0000259" key="13">
    <source>
        <dbReference type="PROSITE" id="PS51295"/>
    </source>
</evidence>
<dbReference type="FunFam" id="3.30.110.60:FF:000002">
    <property type="entry name" value="CRS2-associated factor 1, chloroplastic"/>
    <property type="match status" value="2"/>
</dbReference>
<keyword evidence="2" id="KW-0150">Chloroplast</keyword>
<feature type="domain" description="CRM" evidence="13">
    <location>
        <begin position="389"/>
        <end position="486"/>
    </location>
</feature>
<dbReference type="eggNOG" id="KOG1990">
    <property type="taxonomic scope" value="Eukaryota"/>
</dbReference>
<evidence type="ECO:0000256" key="12">
    <source>
        <dbReference type="SAM" id="MobiDB-lite"/>
    </source>
</evidence>
<dbReference type="SUPFAM" id="SSF75471">
    <property type="entry name" value="YhbY-like"/>
    <property type="match status" value="3"/>
</dbReference>